<feature type="transmembrane region" description="Helical" evidence="1">
    <location>
        <begin position="12"/>
        <end position="37"/>
    </location>
</feature>
<dbReference type="AlphaFoldDB" id="A0A158Q403"/>
<feature type="transmembrane region" description="Helical" evidence="1">
    <location>
        <begin position="134"/>
        <end position="152"/>
    </location>
</feature>
<feature type="transmembrane region" description="Helical" evidence="1">
    <location>
        <begin position="107"/>
        <end position="128"/>
    </location>
</feature>
<organism evidence="3 4">
    <name type="scientific">Dracunculus medinensis</name>
    <name type="common">Guinea worm</name>
    <dbReference type="NCBI Taxonomy" id="318479"/>
    <lineage>
        <taxon>Eukaryota</taxon>
        <taxon>Metazoa</taxon>
        <taxon>Ecdysozoa</taxon>
        <taxon>Nematoda</taxon>
        <taxon>Chromadorea</taxon>
        <taxon>Rhabditida</taxon>
        <taxon>Spirurina</taxon>
        <taxon>Dracunculoidea</taxon>
        <taxon>Dracunculidae</taxon>
        <taxon>Dracunculus</taxon>
    </lineage>
</organism>
<accession>A0A158Q403</accession>
<evidence type="ECO:0000313" key="4">
    <source>
        <dbReference type="WBParaSite" id="DME_0000371601-mRNA-1"/>
    </source>
</evidence>
<dbReference type="GO" id="GO:0000139">
    <property type="term" value="C:Golgi membrane"/>
    <property type="evidence" value="ECO:0007669"/>
    <property type="project" value="InterPro"/>
</dbReference>
<dbReference type="Pfam" id="PF10277">
    <property type="entry name" value="Frag1"/>
    <property type="match status" value="1"/>
</dbReference>
<dbReference type="InterPro" id="IPR019402">
    <property type="entry name" value="CWH43_N"/>
</dbReference>
<evidence type="ECO:0000256" key="1">
    <source>
        <dbReference type="SAM" id="Phobius"/>
    </source>
</evidence>
<protein>
    <submittedName>
        <fullName evidence="4">Post-GPI attachment to proteins factor 2-like</fullName>
    </submittedName>
</protein>
<sequence length="259" mass="30372">LQITEIFQLSPSTVFFIGFIPPVIGAFLSIAIAFLFYNDEISNYNWQCGRARFPSLSRIINLPLGRIIWQISILAHVPVRFIELFTGLSRYKRLLSVNYKYKKYYELYRYTYFYSGMIELLLLSGVSIIGERERLHVCLFYLYGLFSMIFFISNIKCHRQSLYYLNPYGRISYYAKITLCMGFLTTAPILFCAFMLYWKACITVAYDIFALCEYLEVAFTILYHGCAFFDIRYKVKFSVRVAEEIQSIEDSTISANLQL</sequence>
<dbReference type="GO" id="GO:0005789">
    <property type="term" value="C:endoplasmic reticulum membrane"/>
    <property type="evidence" value="ECO:0007669"/>
    <property type="project" value="TreeGrafter"/>
</dbReference>
<name>A0A158Q403_DRAME</name>
<dbReference type="PANTHER" id="PTHR12892:SF9">
    <property type="entry name" value="POST-GPI ATTACHMENT TO PROTEINS FACTOR 2-LIKE"/>
    <property type="match status" value="1"/>
</dbReference>
<dbReference type="InterPro" id="IPR039545">
    <property type="entry name" value="PGAP2"/>
</dbReference>
<feature type="transmembrane region" description="Helical" evidence="1">
    <location>
        <begin position="173"/>
        <end position="198"/>
    </location>
</feature>
<keyword evidence="1" id="KW-0472">Membrane</keyword>
<evidence type="ECO:0000259" key="2">
    <source>
        <dbReference type="Pfam" id="PF10277"/>
    </source>
</evidence>
<feature type="transmembrane region" description="Helical" evidence="1">
    <location>
        <begin position="204"/>
        <end position="229"/>
    </location>
</feature>
<evidence type="ECO:0000313" key="3">
    <source>
        <dbReference type="Proteomes" id="UP000038040"/>
    </source>
</evidence>
<proteinExistence type="predicted"/>
<dbReference type="WBParaSite" id="DME_0000371601-mRNA-1">
    <property type="protein sequence ID" value="DME_0000371601-mRNA-1"/>
    <property type="gene ID" value="DME_0000371601"/>
</dbReference>
<keyword evidence="1" id="KW-0812">Transmembrane</keyword>
<dbReference type="GO" id="GO:0006506">
    <property type="term" value="P:GPI anchor biosynthetic process"/>
    <property type="evidence" value="ECO:0007669"/>
    <property type="project" value="TreeGrafter"/>
</dbReference>
<reference evidence="4" key="1">
    <citation type="submission" date="2016-04" db="UniProtKB">
        <authorList>
            <consortium name="WormBaseParasite"/>
        </authorList>
    </citation>
    <scope>IDENTIFICATION</scope>
</reference>
<dbReference type="Proteomes" id="UP000038040">
    <property type="component" value="Unplaced"/>
</dbReference>
<keyword evidence="1" id="KW-1133">Transmembrane helix</keyword>
<feature type="domain" description="CWH43-like N-terminal" evidence="2">
    <location>
        <begin position="14"/>
        <end position="232"/>
    </location>
</feature>
<dbReference type="PANTHER" id="PTHR12892">
    <property type="entry name" value="FGF RECEPTOR ACTIVATING PROTEIN 1"/>
    <property type="match status" value="1"/>
</dbReference>